<evidence type="ECO:0000313" key="1">
    <source>
        <dbReference type="EMBL" id="RHZ52103.1"/>
    </source>
</evidence>
<dbReference type="InterPro" id="IPR052980">
    <property type="entry name" value="Crinkler_effector"/>
</dbReference>
<name>A0A397GSR6_9GLOM</name>
<dbReference type="STRING" id="1348612.A0A397GSR6"/>
<dbReference type="PANTHER" id="PTHR33129">
    <property type="entry name" value="PROTEIN KINASE DOMAIN-CONTAINING PROTEIN-RELATED"/>
    <property type="match status" value="1"/>
</dbReference>
<accession>A0A397GSR6</accession>
<organism evidence="1 2">
    <name type="scientific">Diversispora epigaea</name>
    <dbReference type="NCBI Taxonomy" id="1348612"/>
    <lineage>
        <taxon>Eukaryota</taxon>
        <taxon>Fungi</taxon>
        <taxon>Fungi incertae sedis</taxon>
        <taxon>Mucoromycota</taxon>
        <taxon>Glomeromycotina</taxon>
        <taxon>Glomeromycetes</taxon>
        <taxon>Diversisporales</taxon>
        <taxon>Diversisporaceae</taxon>
        <taxon>Diversispora</taxon>
    </lineage>
</organism>
<gene>
    <name evidence="1" type="ORF">Glove_465g31</name>
</gene>
<dbReference type="PANTHER" id="PTHR33129:SF1">
    <property type="entry name" value="ATP-BINDING PROTEIN"/>
    <property type="match status" value="1"/>
</dbReference>
<dbReference type="EMBL" id="PQFF01000407">
    <property type="protein sequence ID" value="RHZ52103.1"/>
    <property type="molecule type" value="Genomic_DNA"/>
</dbReference>
<proteinExistence type="predicted"/>
<protein>
    <submittedName>
        <fullName evidence="1">Uncharacterized protein</fullName>
    </submittedName>
</protein>
<dbReference type="AlphaFoldDB" id="A0A397GSR6"/>
<keyword evidence="2" id="KW-1185">Reference proteome</keyword>
<reference evidence="1 2" key="1">
    <citation type="submission" date="2018-08" db="EMBL/GenBank/DDBJ databases">
        <title>Genome and evolution of the arbuscular mycorrhizal fungus Diversispora epigaea (formerly Glomus versiforme) and its bacterial endosymbionts.</title>
        <authorList>
            <person name="Sun X."/>
            <person name="Fei Z."/>
            <person name="Harrison M."/>
        </authorList>
    </citation>
    <scope>NUCLEOTIDE SEQUENCE [LARGE SCALE GENOMIC DNA]</scope>
    <source>
        <strain evidence="1 2">IT104</strain>
    </source>
</reference>
<sequence>MSNDLLSVHYLHNPDVWYIVDAAEPEDVEAKTILFCSPRKDYYRNFDKYIGTSIRYMPIWSLEEIETYRKTIFNHLKSEKVDDLFSKWGGIPRFVLEKSQDISQQQLLEEAITKNSNPRLFDYLNLLEKLITLKTLVTGSSISIQIFQIQKMTRTKSISKPIMLKNLYDLHLNMWLKE</sequence>
<dbReference type="OrthoDB" id="2340858at2759"/>
<comment type="caution">
    <text evidence="1">The sequence shown here is derived from an EMBL/GenBank/DDBJ whole genome shotgun (WGS) entry which is preliminary data.</text>
</comment>
<dbReference type="Proteomes" id="UP000266861">
    <property type="component" value="Unassembled WGS sequence"/>
</dbReference>
<evidence type="ECO:0000313" key="2">
    <source>
        <dbReference type="Proteomes" id="UP000266861"/>
    </source>
</evidence>